<dbReference type="Gene3D" id="3.90.550.10">
    <property type="entry name" value="Spore Coat Polysaccharide Biosynthesis Protein SpsA, Chain A"/>
    <property type="match status" value="1"/>
</dbReference>
<evidence type="ECO:0000313" key="6">
    <source>
        <dbReference type="Proteomes" id="UP000199385"/>
    </source>
</evidence>
<keyword evidence="5" id="KW-0808">Transferase</keyword>
<dbReference type="EMBL" id="LT594323">
    <property type="protein sequence ID" value="SBT43490.1"/>
    <property type="molecule type" value="Genomic_DNA"/>
</dbReference>
<evidence type="ECO:0000256" key="3">
    <source>
        <dbReference type="SAM" id="Phobius"/>
    </source>
</evidence>
<feature type="transmembrane region" description="Helical" evidence="3">
    <location>
        <begin position="264"/>
        <end position="289"/>
    </location>
</feature>
<feature type="region of interest" description="Disordered" evidence="2">
    <location>
        <begin position="315"/>
        <end position="360"/>
    </location>
</feature>
<name>A0A1A8ZHY8_9ACTN</name>
<keyword evidence="6" id="KW-1185">Reference proteome</keyword>
<dbReference type="GO" id="GO:0016740">
    <property type="term" value="F:transferase activity"/>
    <property type="evidence" value="ECO:0007669"/>
    <property type="project" value="UniProtKB-KW"/>
</dbReference>
<evidence type="ECO:0000313" key="5">
    <source>
        <dbReference type="EMBL" id="SBT43490.1"/>
    </source>
</evidence>
<evidence type="ECO:0000256" key="2">
    <source>
        <dbReference type="SAM" id="MobiDB-lite"/>
    </source>
</evidence>
<reference evidence="6" key="1">
    <citation type="submission" date="2016-06" db="EMBL/GenBank/DDBJ databases">
        <authorList>
            <person name="Varghese N."/>
            <person name="Submissions Spin"/>
        </authorList>
    </citation>
    <scope>NUCLEOTIDE SEQUENCE [LARGE SCALE GENOMIC DNA]</scope>
    <source>
        <strain evidence="6">DSM 44815</strain>
    </source>
</reference>
<feature type="compositionally biased region" description="Basic and acidic residues" evidence="2">
    <location>
        <begin position="349"/>
        <end position="360"/>
    </location>
</feature>
<keyword evidence="3" id="KW-0472">Membrane</keyword>
<comment type="similarity">
    <text evidence="1">Belongs to the glycosyltransferase 2 family.</text>
</comment>
<protein>
    <submittedName>
        <fullName evidence="5">Glycosyltransferase involved in cell wall bisynthesis</fullName>
    </submittedName>
</protein>
<feature type="transmembrane region" description="Helical" evidence="3">
    <location>
        <begin position="231"/>
        <end position="252"/>
    </location>
</feature>
<proteinExistence type="inferred from homology"/>
<dbReference type="AlphaFoldDB" id="A0A1A8ZHY8"/>
<dbReference type="PANTHER" id="PTHR48090:SF8">
    <property type="entry name" value="GLYCOSYLTRANSFERASE CSBB-RELATED"/>
    <property type="match status" value="1"/>
</dbReference>
<dbReference type="CDD" id="cd04187">
    <property type="entry name" value="DPM1_like_bac"/>
    <property type="match status" value="1"/>
</dbReference>
<dbReference type="GO" id="GO:0005886">
    <property type="term" value="C:plasma membrane"/>
    <property type="evidence" value="ECO:0007669"/>
    <property type="project" value="TreeGrafter"/>
</dbReference>
<dbReference type="Proteomes" id="UP000199385">
    <property type="component" value="Chromosome I"/>
</dbReference>
<keyword evidence="3" id="KW-1133">Transmembrane helix</keyword>
<evidence type="ECO:0000259" key="4">
    <source>
        <dbReference type="Pfam" id="PF00535"/>
    </source>
</evidence>
<accession>A0A1A8ZHY8</accession>
<feature type="domain" description="Glycosyltransferase 2-like" evidence="4">
    <location>
        <begin position="7"/>
        <end position="149"/>
    </location>
</feature>
<keyword evidence="3" id="KW-0812">Transmembrane</keyword>
<dbReference type="SUPFAM" id="SSF53448">
    <property type="entry name" value="Nucleotide-diphospho-sugar transferases"/>
    <property type="match status" value="1"/>
</dbReference>
<evidence type="ECO:0000256" key="1">
    <source>
        <dbReference type="ARBA" id="ARBA00006739"/>
    </source>
</evidence>
<dbReference type="Pfam" id="PF00535">
    <property type="entry name" value="Glycos_transf_2"/>
    <property type="match status" value="1"/>
</dbReference>
<dbReference type="InterPro" id="IPR050256">
    <property type="entry name" value="Glycosyltransferase_2"/>
</dbReference>
<dbReference type="STRING" id="261654.GA0070611_2339"/>
<feature type="compositionally biased region" description="Basic and acidic residues" evidence="2">
    <location>
        <begin position="329"/>
        <end position="342"/>
    </location>
</feature>
<dbReference type="PATRIC" id="fig|261654.4.peg.2384"/>
<sequence length="360" mass="40292">MSAVRLSVVVPCFNEEASVERLHRTLSTALAELSDVDVEVVYVDDGSEDGTLAALRRLAAADPTVCYTSLSRNFGKEAAMLAGLERATGDAVVIMDADLQHPPRLLPEMVGLYRQGFDQVIARRDRRGDRFVRTLASRSFYRLVNWWIDVRLLDGAGDYRLLSRLAVDAVLAMPEYNRFSKGLFSWIGFRTAVVAHHNESRQAGRSRWTFGKLFNYAFDGLLSFNNRPLRLAIYGGLFLTLIAVAYMAWVVADAVEKGIDVPGYTTIIVSVIGLGGIQMMLLGVIGEYIGRIYYETKRRPHYLVQETELVVAEAGEAARRPTRPAPPADRGRRIVPPREDRSRRRAPRRTADESMTRDPG</sequence>
<dbReference type="InterPro" id="IPR029044">
    <property type="entry name" value="Nucleotide-diphossugar_trans"/>
</dbReference>
<gene>
    <name evidence="5" type="ORF">GA0070611_2339</name>
</gene>
<dbReference type="InterPro" id="IPR001173">
    <property type="entry name" value="Glyco_trans_2-like"/>
</dbReference>
<organism evidence="5 6">
    <name type="scientific">Micromonospora auratinigra</name>
    <dbReference type="NCBI Taxonomy" id="261654"/>
    <lineage>
        <taxon>Bacteria</taxon>
        <taxon>Bacillati</taxon>
        <taxon>Actinomycetota</taxon>
        <taxon>Actinomycetes</taxon>
        <taxon>Micromonosporales</taxon>
        <taxon>Micromonosporaceae</taxon>
        <taxon>Micromonospora</taxon>
    </lineage>
</organism>
<dbReference type="PANTHER" id="PTHR48090">
    <property type="entry name" value="UNDECAPRENYL-PHOSPHATE 4-DEOXY-4-FORMAMIDO-L-ARABINOSE TRANSFERASE-RELATED"/>
    <property type="match status" value="1"/>
</dbReference>